<dbReference type="Gene3D" id="3.20.20.10">
    <property type="entry name" value="Alanine racemase"/>
    <property type="match status" value="1"/>
</dbReference>
<dbReference type="InterPro" id="IPR002986">
    <property type="entry name" value="DAP_deCOOHase_LysA"/>
</dbReference>
<dbReference type="NCBIfam" id="TIGR01048">
    <property type="entry name" value="lysA"/>
    <property type="match status" value="1"/>
</dbReference>
<dbReference type="InterPro" id="IPR000183">
    <property type="entry name" value="Orn/DAP/Arg_de-COase"/>
</dbReference>
<evidence type="ECO:0000259" key="9">
    <source>
        <dbReference type="Pfam" id="PF00278"/>
    </source>
</evidence>
<comment type="function">
    <text evidence="5">Specifically catalyzes the decarboxylation of meso-diaminopimelate (meso-DAP) to L-lysine.</text>
</comment>
<dbReference type="GO" id="GO:0009089">
    <property type="term" value="P:lysine biosynthetic process via diaminopimelate"/>
    <property type="evidence" value="ECO:0007669"/>
    <property type="project" value="UniProtKB-UniRule"/>
</dbReference>
<evidence type="ECO:0000256" key="2">
    <source>
        <dbReference type="ARBA" id="ARBA00022793"/>
    </source>
</evidence>
<dbReference type="EC" id="4.1.1.20" evidence="5 6"/>
<keyword evidence="5 8" id="KW-0457">Lysine biosynthesis</keyword>
<dbReference type="PROSITE" id="PS00879">
    <property type="entry name" value="ODR_DC_2_2"/>
    <property type="match status" value="1"/>
</dbReference>
<feature type="binding site" evidence="5">
    <location>
        <position position="342"/>
    </location>
    <ligand>
        <name>substrate</name>
    </ligand>
</feature>
<feature type="binding site" evidence="5">
    <location>
        <position position="369"/>
    </location>
    <ligand>
        <name>substrate</name>
    </ligand>
</feature>
<accession>A0A520S5L0</accession>
<protein>
    <recommendedName>
        <fullName evidence="5 6">Diaminopimelate decarboxylase</fullName>
        <shortName evidence="5">DAP decarboxylase</shortName>
        <shortName evidence="5">DAPDC</shortName>
        <ecNumber evidence="5 6">4.1.1.20</ecNumber>
    </recommendedName>
</protein>
<sequence length="418" mass="45766">MSSFHYQSEDLYAEGVPLAEIARKYGTPTYVYSRADIETAYLDFDQAFEDYEHLVCYSVKANSNIAVLNILANLGAGFDIVSGGELQRVLKAGGEPSKIVFSGVGKTEEELKFALEVGIGCFNIESPAELELLQSIAQELGVTAPASVRVNPDVDAGTHPYIATGLKENKFGVSRDTAIAMYLKAKKMKHVNMVGIDCHIGSQITEVKPIIEAVSEITDLVDKLASYGIMLEHIDLGGGLGICYNDEKPIPLVDYSKAIIKAMGKHQHRLLFEPGRYIVGNAGILLTKVQFLKKNHENSFAIVDAAMNDLIRPALYGSWQRIIEVKKSKKTRTLSIVGPICETADFFAYGREIAAKPGDLVAIESAGAYGFVMSSNYNSRNRAAEIMVSGNKSYCVRKRETIEQQLLLESVLPAHEEA</sequence>
<dbReference type="SUPFAM" id="SSF51419">
    <property type="entry name" value="PLP-binding barrel"/>
    <property type="match status" value="1"/>
</dbReference>
<comment type="similarity">
    <text evidence="5">Belongs to the Orn/Lys/Arg decarboxylase class-II family. LysA subfamily.</text>
</comment>
<feature type="binding site" evidence="5">
    <location>
        <begin position="273"/>
        <end position="276"/>
    </location>
    <ligand>
        <name>pyridoxal 5'-phosphate</name>
        <dbReference type="ChEBI" id="CHEBI:597326"/>
    </ligand>
</feature>
<dbReference type="Pfam" id="PF02784">
    <property type="entry name" value="Orn_Arg_deC_N"/>
    <property type="match status" value="1"/>
</dbReference>
<feature type="domain" description="Orn/DAP/Arg decarboxylase 2 C-terminal" evidence="9">
    <location>
        <begin position="30"/>
        <end position="367"/>
    </location>
</feature>
<dbReference type="PRINTS" id="PR01181">
    <property type="entry name" value="DAPDCRBXLASE"/>
</dbReference>
<comment type="subunit">
    <text evidence="5">Homodimer.</text>
</comment>
<dbReference type="PANTHER" id="PTHR43727">
    <property type="entry name" value="DIAMINOPIMELATE DECARBOXYLASE"/>
    <property type="match status" value="1"/>
</dbReference>
<dbReference type="Proteomes" id="UP000316199">
    <property type="component" value="Unassembled WGS sequence"/>
</dbReference>
<dbReference type="InterPro" id="IPR022657">
    <property type="entry name" value="De-COase2_CS"/>
</dbReference>
<comment type="catalytic activity">
    <reaction evidence="5 8">
        <text>meso-2,6-diaminopimelate + H(+) = L-lysine + CO2</text>
        <dbReference type="Rhea" id="RHEA:15101"/>
        <dbReference type="ChEBI" id="CHEBI:15378"/>
        <dbReference type="ChEBI" id="CHEBI:16526"/>
        <dbReference type="ChEBI" id="CHEBI:32551"/>
        <dbReference type="ChEBI" id="CHEBI:57791"/>
        <dbReference type="EC" id="4.1.1.20"/>
    </reaction>
</comment>
<feature type="binding site" evidence="5">
    <location>
        <position position="239"/>
    </location>
    <ligand>
        <name>pyridoxal 5'-phosphate</name>
        <dbReference type="ChEBI" id="CHEBI:597326"/>
    </ligand>
</feature>
<dbReference type="InterPro" id="IPR022644">
    <property type="entry name" value="De-COase2_N"/>
</dbReference>
<dbReference type="PANTHER" id="PTHR43727:SF2">
    <property type="entry name" value="GROUP IV DECARBOXYLASE"/>
    <property type="match status" value="1"/>
</dbReference>
<keyword evidence="4 5" id="KW-0456">Lyase</keyword>
<dbReference type="EMBL" id="SHAG01000001">
    <property type="protein sequence ID" value="RZO77767.1"/>
    <property type="molecule type" value="Genomic_DNA"/>
</dbReference>
<feature type="binding site" evidence="5">
    <location>
        <position position="312"/>
    </location>
    <ligand>
        <name>substrate</name>
    </ligand>
</feature>
<dbReference type="FunFam" id="3.20.20.10:FF:000003">
    <property type="entry name" value="Diaminopimelate decarboxylase"/>
    <property type="match status" value="1"/>
</dbReference>
<evidence type="ECO:0000256" key="5">
    <source>
        <dbReference type="HAMAP-Rule" id="MF_02120"/>
    </source>
</evidence>
<dbReference type="AlphaFoldDB" id="A0A520S5L0"/>
<comment type="cofactor">
    <cofactor evidence="1 5 7 8">
        <name>pyridoxal 5'-phosphate</name>
        <dbReference type="ChEBI" id="CHEBI:597326"/>
    </cofactor>
</comment>
<feature type="active site" description="Proton donor" evidence="7">
    <location>
        <position position="341"/>
    </location>
</feature>
<dbReference type="InterPro" id="IPR009006">
    <property type="entry name" value="Ala_racemase/Decarboxylase_C"/>
</dbReference>
<evidence type="ECO:0000313" key="11">
    <source>
        <dbReference type="EMBL" id="RZO77767.1"/>
    </source>
</evidence>
<dbReference type="UniPathway" id="UPA00034">
    <property type="reaction ID" value="UER00027"/>
</dbReference>
<evidence type="ECO:0000256" key="1">
    <source>
        <dbReference type="ARBA" id="ARBA00001933"/>
    </source>
</evidence>
<feature type="modified residue" description="N6-(pyridoxal phosphate)lysine" evidence="5 7">
    <location>
        <position position="60"/>
    </location>
</feature>
<comment type="caution">
    <text evidence="11">The sequence shown here is derived from an EMBL/GenBank/DDBJ whole genome shotgun (WGS) entry which is preliminary data.</text>
</comment>
<dbReference type="HAMAP" id="MF_02120">
    <property type="entry name" value="LysA"/>
    <property type="match status" value="1"/>
</dbReference>
<feature type="binding site" evidence="5">
    <location>
        <position position="316"/>
    </location>
    <ligand>
        <name>substrate</name>
    </ligand>
</feature>
<dbReference type="GO" id="GO:0030170">
    <property type="term" value="F:pyridoxal phosphate binding"/>
    <property type="evidence" value="ECO:0007669"/>
    <property type="project" value="UniProtKB-UniRule"/>
</dbReference>
<dbReference type="InterPro" id="IPR029066">
    <property type="entry name" value="PLP-binding_barrel"/>
</dbReference>
<dbReference type="CDD" id="cd06828">
    <property type="entry name" value="PLPDE_III_DapDC"/>
    <property type="match status" value="1"/>
</dbReference>
<gene>
    <name evidence="5 11" type="primary">lysA</name>
    <name evidence="11" type="ORF">EVA68_00640</name>
</gene>
<dbReference type="SUPFAM" id="SSF50621">
    <property type="entry name" value="Alanine racemase C-terminal domain-like"/>
    <property type="match status" value="1"/>
</dbReference>
<dbReference type="GO" id="GO:0008836">
    <property type="term" value="F:diaminopimelate decarboxylase activity"/>
    <property type="evidence" value="ECO:0007669"/>
    <property type="project" value="UniProtKB-UniRule"/>
</dbReference>
<keyword evidence="3 5" id="KW-0663">Pyridoxal phosphate</keyword>
<keyword evidence="2 5" id="KW-0210">Decarboxylase</keyword>
<feature type="binding site" evidence="5">
    <location>
        <position position="276"/>
    </location>
    <ligand>
        <name>substrate</name>
    </ligand>
</feature>
<evidence type="ECO:0000256" key="3">
    <source>
        <dbReference type="ARBA" id="ARBA00022898"/>
    </source>
</evidence>
<dbReference type="Pfam" id="PF00278">
    <property type="entry name" value="Orn_DAP_Arg_deC"/>
    <property type="match status" value="1"/>
</dbReference>
<dbReference type="InterPro" id="IPR022643">
    <property type="entry name" value="De-COase2_C"/>
</dbReference>
<evidence type="ECO:0000256" key="7">
    <source>
        <dbReference type="PIRSR" id="PIRSR600183-50"/>
    </source>
</evidence>
<feature type="binding site" evidence="5">
    <location>
        <position position="369"/>
    </location>
    <ligand>
        <name>pyridoxal 5'-phosphate</name>
        <dbReference type="ChEBI" id="CHEBI:597326"/>
    </ligand>
</feature>
<organism evidence="11 12">
    <name type="scientific">OM182 bacterium</name>
    <dbReference type="NCBI Taxonomy" id="2510334"/>
    <lineage>
        <taxon>Bacteria</taxon>
        <taxon>Pseudomonadati</taxon>
        <taxon>Pseudomonadota</taxon>
        <taxon>Gammaproteobacteria</taxon>
        <taxon>OMG group</taxon>
        <taxon>OM182 clade</taxon>
    </lineage>
</organism>
<comment type="pathway">
    <text evidence="5 8">Amino-acid biosynthesis; L-lysine biosynthesis via DAP pathway; L-lysine from DL-2,6-diaminopimelate: step 1/1.</text>
</comment>
<reference evidence="11 12" key="1">
    <citation type="submission" date="2019-02" db="EMBL/GenBank/DDBJ databases">
        <title>Prokaryotic population dynamics and viral predation in marine succession experiment using metagenomics: the confinement effect.</title>
        <authorList>
            <person name="Haro-Moreno J.M."/>
            <person name="Rodriguez-Valera F."/>
            <person name="Lopez-Perez M."/>
        </authorList>
    </citation>
    <scope>NUCLEOTIDE SEQUENCE [LARGE SCALE GENOMIC DNA]</scope>
    <source>
        <strain evidence="11">MED-G157</strain>
    </source>
</reference>
<evidence type="ECO:0000313" key="12">
    <source>
        <dbReference type="Proteomes" id="UP000316199"/>
    </source>
</evidence>
<evidence type="ECO:0000256" key="6">
    <source>
        <dbReference type="NCBIfam" id="TIGR01048"/>
    </source>
</evidence>
<evidence type="ECO:0000259" key="10">
    <source>
        <dbReference type="Pfam" id="PF02784"/>
    </source>
</evidence>
<proteinExistence type="inferred from homology"/>
<dbReference type="PRINTS" id="PR01179">
    <property type="entry name" value="ODADCRBXLASE"/>
</dbReference>
<dbReference type="Gene3D" id="2.40.37.10">
    <property type="entry name" value="Lyase, Ornithine Decarboxylase, Chain A, domain 1"/>
    <property type="match status" value="1"/>
</dbReference>
<feature type="domain" description="Orn/DAP/Arg decarboxylase 2 N-terminal" evidence="10">
    <location>
        <begin position="35"/>
        <end position="280"/>
    </location>
</feature>
<keyword evidence="5" id="KW-0028">Amino-acid biosynthesis</keyword>
<evidence type="ECO:0000256" key="8">
    <source>
        <dbReference type="RuleBase" id="RU003738"/>
    </source>
</evidence>
<name>A0A520S5L0_9GAMM</name>
<evidence type="ECO:0000256" key="4">
    <source>
        <dbReference type="ARBA" id="ARBA00023239"/>
    </source>
</evidence>